<evidence type="ECO:0000256" key="1">
    <source>
        <dbReference type="ARBA" id="ARBA00007133"/>
    </source>
</evidence>
<name>A0A4U0WGC1_9PEZI</name>
<dbReference type="Proteomes" id="UP000308768">
    <property type="component" value="Unassembled WGS sequence"/>
</dbReference>
<dbReference type="EMBL" id="NAJN01001649">
    <property type="protein sequence ID" value="TKA61944.1"/>
    <property type="molecule type" value="Genomic_DNA"/>
</dbReference>
<dbReference type="PANTHER" id="PTHR13073">
    <property type="entry name" value="BLOC-1 COMPLEX SUBUNIT 1"/>
    <property type="match status" value="1"/>
</dbReference>
<organism evidence="3 4">
    <name type="scientific">Cryomyces minteri</name>
    <dbReference type="NCBI Taxonomy" id="331657"/>
    <lineage>
        <taxon>Eukaryota</taxon>
        <taxon>Fungi</taxon>
        <taxon>Dikarya</taxon>
        <taxon>Ascomycota</taxon>
        <taxon>Pezizomycotina</taxon>
        <taxon>Dothideomycetes</taxon>
        <taxon>Dothideomycetes incertae sedis</taxon>
        <taxon>Cryomyces</taxon>
    </lineage>
</organism>
<evidence type="ECO:0000313" key="3">
    <source>
        <dbReference type="EMBL" id="TKA61944.1"/>
    </source>
</evidence>
<dbReference type="GO" id="GO:0031083">
    <property type="term" value="C:BLOC-1 complex"/>
    <property type="evidence" value="ECO:0007669"/>
    <property type="project" value="InterPro"/>
</dbReference>
<sequence length="140" mass="14360">MSASQPPSSARRAEARAAMTASLAAAGSAHSHALLTRVADLHANSAALSKQETTLVAQTAALATETAKWQKLAGESTKRMKEFGDLQNWAECIERDLLVVEETLRGVEGGEGERGASGTVGGGGVEGDWIGWLVGGAGEG</sequence>
<dbReference type="PANTHER" id="PTHR13073:SF0">
    <property type="entry name" value="BIOGENESIS OF LYSOSOME-RELATED ORGANELLES COMPLEX 1 SUBUNIT 1"/>
    <property type="match status" value="1"/>
</dbReference>
<dbReference type="OrthoDB" id="20018at2759"/>
<proteinExistence type="inferred from homology"/>
<dbReference type="GO" id="GO:0016197">
    <property type="term" value="P:endosomal transport"/>
    <property type="evidence" value="ECO:0007669"/>
    <property type="project" value="TreeGrafter"/>
</dbReference>
<keyword evidence="4" id="KW-1185">Reference proteome</keyword>
<evidence type="ECO:0000313" key="4">
    <source>
        <dbReference type="Proteomes" id="UP000308768"/>
    </source>
</evidence>
<protein>
    <recommendedName>
        <fullName evidence="2">Biogenesis of lysosome-related organelles complex 1 subunit 1</fullName>
    </recommendedName>
</protein>
<dbReference type="STRING" id="331657.A0A4U0WGC1"/>
<evidence type="ECO:0000256" key="2">
    <source>
        <dbReference type="ARBA" id="ARBA00019577"/>
    </source>
</evidence>
<comment type="caution">
    <text evidence="3">The sequence shown here is derived from an EMBL/GenBank/DDBJ whole genome shotgun (WGS) entry which is preliminary data.</text>
</comment>
<dbReference type="Pfam" id="PF06320">
    <property type="entry name" value="GCN5L1"/>
    <property type="match status" value="1"/>
</dbReference>
<comment type="similarity">
    <text evidence="1">Belongs to the BLOC1S1 family.</text>
</comment>
<dbReference type="AlphaFoldDB" id="A0A4U0WGC1"/>
<accession>A0A4U0WGC1</accession>
<gene>
    <name evidence="3" type="ORF">B0A49_12597</name>
</gene>
<reference evidence="3 4" key="1">
    <citation type="submission" date="2017-03" db="EMBL/GenBank/DDBJ databases">
        <title>Genomes of endolithic fungi from Antarctica.</title>
        <authorList>
            <person name="Coleine C."/>
            <person name="Masonjones S."/>
            <person name="Stajich J.E."/>
        </authorList>
    </citation>
    <scope>NUCLEOTIDE SEQUENCE [LARGE SCALE GENOMIC DNA]</scope>
    <source>
        <strain evidence="3 4">CCFEE 5187</strain>
    </source>
</reference>
<dbReference type="InterPro" id="IPR009395">
    <property type="entry name" value="BLOC1S1"/>
</dbReference>